<gene>
    <name evidence="5" type="ORF">SAMN04488505_103335</name>
</gene>
<evidence type="ECO:0000256" key="3">
    <source>
        <dbReference type="ARBA" id="ARBA00023163"/>
    </source>
</evidence>
<dbReference type="RefSeq" id="WP_089912938.1">
    <property type="nucleotide sequence ID" value="NZ_FOBB01000003.1"/>
</dbReference>
<dbReference type="EMBL" id="FOBB01000003">
    <property type="protein sequence ID" value="SEM08661.1"/>
    <property type="molecule type" value="Genomic_DNA"/>
</dbReference>
<reference evidence="5 6" key="1">
    <citation type="submission" date="2016-10" db="EMBL/GenBank/DDBJ databases">
        <authorList>
            <person name="de Groot N.N."/>
        </authorList>
    </citation>
    <scope>NUCLEOTIDE SEQUENCE [LARGE SCALE GENOMIC DNA]</scope>
    <source>
        <strain evidence="5 6">DSM 21039</strain>
    </source>
</reference>
<protein>
    <submittedName>
        <fullName evidence="5">Helix-turn-helix domain-containing protein</fullName>
    </submittedName>
</protein>
<keyword evidence="1" id="KW-0805">Transcription regulation</keyword>
<evidence type="ECO:0000259" key="4">
    <source>
        <dbReference type="PROSITE" id="PS01124"/>
    </source>
</evidence>
<evidence type="ECO:0000256" key="2">
    <source>
        <dbReference type="ARBA" id="ARBA00023125"/>
    </source>
</evidence>
<keyword evidence="6" id="KW-1185">Reference proteome</keyword>
<organism evidence="5 6">
    <name type="scientific">Chitinophaga rupis</name>
    <dbReference type="NCBI Taxonomy" id="573321"/>
    <lineage>
        <taxon>Bacteria</taxon>
        <taxon>Pseudomonadati</taxon>
        <taxon>Bacteroidota</taxon>
        <taxon>Chitinophagia</taxon>
        <taxon>Chitinophagales</taxon>
        <taxon>Chitinophagaceae</taxon>
        <taxon>Chitinophaga</taxon>
    </lineage>
</organism>
<feature type="domain" description="HTH araC/xylS-type" evidence="4">
    <location>
        <begin position="161"/>
        <end position="260"/>
    </location>
</feature>
<dbReference type="AlphaFoldDB" id="A0A1H7VHA2"/>
<dbReference type="Gene3D" id="1.10.10.60">
    <property type="entry name" value="Homeodomain-like"/>
    <property type="match status" value="1"/>
</dbReference>
<evidence type="ECO:0000256" key="1">
    <source>
        <dbReference type="ARBA" id="ARBA00023015"/>
    </source>
</evidence>
<dbReference type="PANTHER" id="PTHR46796">
    <property type="entry name" value="HTH-TYPE TRANSCRIPTIONAL ACTIVATOR RHAS-RELATED"/>
    <property type="match status" value="1"/>
</dbReference>
<dbReference type="InterPro" id="IPR046532">
    <property type="entry name" value="DUF6597"/>
</dbReference>
<dbReference type="SMART" id="SM00342">
    <property type="entry name" value="HTH_ARAC"/>
    <property type="match status" value="1"/>
</dbReference>
<evidence type="ECO:0000313" key="5">
    <source>
        <dbReference type="EMBL" id="SEM08661.1"/>
    </source>
</evidence>
<sequence length="282" mass="31779">MNFHIYRPAANLHPYVKHYYYWYDDTSGVINLPQNLLSLGDQYMVFLQQGEVSCQPCQHTTFTLPQTAVVGHFTCSSQLKVKGPVKVVIVHLNAYGSYRMLGINMHAISNYYRDLGKLPGQNWNALATQLAAADATGIPALLDAALEGAMQQQAYNKQEVEEVANFLQEKDGHVNIAELVARFRLSRPTLERLFMEVVGLPPKLYARMLRFKKAMQLLQQTSVPQWQPMTANNSQYYNEAVFRQDYIYFNGQAPSFFNTFNNNNNTAAVAQMPVPATGVAVA</sequence>
<keyword evidence="2" id="KW-0238">DNA-binding</keyword>
<keyword evidence="3" id="KW-0804">Transcription</keyword>
<name>A0A1H7VHA2_9BACT</name>
<accession>A0A1H7VHA2</accession>
<dbReference type="Proteomes" id="UP000198984">
    <property type="component" value="Unassembled WGS sequence"/>
</dbReference>
<dbReference type="GO" id="GO:0043565">
    <property type="term" value="F:sequence-specific DNA binding"/>
    <property type="evidence" value="ECO:0007669"/>
    <property type="project" value="InterPro"/>
</dbReference>
<dbReference type="GO" id="GO:0003700">
    <property type="term" value="F:DNA-binding transcription factor activity"/>
    <property type="evidence" value="ECO:0007669"/>
    <property type="project" value="InterPro"/>
</dbReference>
<dbReference type="InterPro" id="IPR018060">
    <property type="entry name" value="HTH_AraC"/>
</dbReference>
<dbReference type="InterPro" id="IPR050204">
    <property type="entry name" value="AraC_XylS_family_regulators"/>
</dbReference>
<evidence type="ECO:0000313" key="6">
    <source>
        <dbReference type="Proteomes" id="UP000198984"/>
    </source>
</evidence>
<dbReference type="STRING" id="573321.SAMN04488505_103335"/>
<dbReference type="PROSITE" id="PS01124">
    <property type="entry name" value="HTH_ARAC_FAMILY_2"/>
    <property type="match status" value="1"/>
</dbReference>
<dbReference type="Pfam" id="PF20240">
    <property type="entry name" value="DUF6597"/>
    <property type="match status" value="1"/>
</dbReference>
<proteinExistence type="predicted"/>
<dbReference type="OrthoDB" id="643300at2"/>